<name>A0A3P7DSG9_WUCBA</name>
<dbReference type="AlphaFoldDB" id="A0A3P7DSG9"/>
<keyword evidence="3" id="KW-1185">Reference proteome</keyword>
<dbReference type="EMBL" id="UYWW01003667">
    <property type="protein sequence ID" value="VDM12931.1"/>
    <property type="molecule type" value="Genomic_DNA"/>
</dbReference>
<protein>
    <submittedName>
        <fullName evidence="2">Uncharacterized protein</fullName>
    </submittedName>
</protein>
<reference evidence="2 3" key="1">
    <citation type="submission" date="2018-11" db="EMBL/GenBank/DDBJ databases">
        <authorList>
            <consortium name="Pathogen Informatics"/>
        </authorList>
    </citation>
    <scope>NUCLEOTIDE SEQUENCE [LARGE SCALE GENOMIC DNA]</scope>
</reference>
<dbReference type="Proteomes" id="UP000270924">
    <property type="component" value="Unassembled WGS sequence"/>
</dbReference>
<gene>
    <name evidence="2" type="ORF">WBA_LOCUS6317</name>
</gene>
<evidence type="ECO:0000256" key="1">
    <source>
        <dbReference type="SAM" id="MobiDB-lite"/>
    </source>
</evidence>
<dbReference type="InParanoid" id="A0A3P7DSG9"/>
<proteinExistence type="predicted"/>
<feature type="region of interest" description="Disordered" evidence="1">
    <location>
        <begin position="63"/>
        <end position="83"/>
    </location>
</feature>
<evidence type="ECO:0000313" key="2">
    <source>
        <dbReference type="EMBL" id="VDM12931.1"/>
    </source>
</evidence>
<evidence type="ECO:0000313" key="3">
    <source>
        <dbReference type="Proteomes" id="UP000270924"/>
    </source>
</evidence>
<sequence length="83" mass="9485">MNERAESFPLSLNKLSQSPSLFWLKAKITSVRTKDRPDIRRKLIIGELRCYQVSSDVLDSLPKSSGAYHSRQDNSRRNFGVTS</sequence>
<accession>A0A3P7DSG9</accession>
<organism evidence="2 3">
    <name type="scientific">Wuchereria bancrofti</name>
    <dbReference type="NCBI Taxonomy" id="6293"/>
    <lineage>
        <taxon>Eukaryota</taxon>
        <taxon>Metazoa</taxon>
        <taxon>Ecdysozoa</taxon>
        <taxon>Nematoda</taxon>
        <taxon>Chromadorea</taxon>
        <taxon>Rhabditida</taxon>
        <taxon>Spirurina</taxon>
        <taxon>Spiruromorpha</taxon>
        <taxon>Filarioidea</taxon>
        <taxon>Onchocercidae</taxon>
        <taxon>Wuchereria</taxon>
    </lineage>
</organism>